<dbReference type="Pfam" id="PF08479">
    <property type="entry name" value="POTRA_2"/>
    <property type="match status" value="1"/>
</dbReference>
<keyword evidence="9" id="KW-1185">Reference proteome</keyword>
<organism evidence="8 9">
    <name type="scientific">Herminiimonas glaciei</name>
    <dbReference type="NCBI Taxonomy" id="523788"/>
    <lineage>
        <taxon>Bacteria</taxon>
        <taxon>Pseudomonadati</taxon>
        <taxon>Pseudomonadota</taxon>
        <taxon>Betaproteobacteria</taxon>
        <taxon>Burkholderiales</taxon>
        <taxon>Oxalobacteraceae</taxon>
        <taxon>Herminiimonas</taxon>
    </lineage>
</organism>
<evidence type="ECO:0000256" key="4">
    <source>
        <dbReference type="SAM" id="MobiDB-lite"/>
    </source>
</evidence>
<protein>
    <submittedName>
        <fullName evidence="8">ShlB/FhaC/HecB family hemolysin secretion/activation protein</fullName>
    </submittedName>
</protein>
<evidence type="ECO:0000313" key="9">
    <source>
        <dbReference type="Proteomes" id="UP001596542"/>
    </source>
</evidence>
<feature type="domain" description="Polypeptide-transport-associated ShlB-type" evidence="7">
    <location>
        <begin position="78"/>
        <end position="150"/>
    </location>
</feature>
<evidence type="ECO:0000259" key="7">
    <source>
        <dbReference type="Pfam" id="PF08479"/>
    </source>
</evidence>
<keyword evidence="1" id="KW-0472">Membrane</keyword>
<accession>A0ABW2IDV0</accession>
<evidence type="ECO:0000259" key="6">
    <source>
        <dbReference type="Pfam" id="PF03865"/>
    </source>
</evidence>
<keyword evidence="2" id="KW-0812">Transmembrane</keyword>
<dbReference type="Gene3D" id="2.40.160.50">
    <property type="entry name" value="membrane protein fhac: a member of the omp85/tpsb transporter family"/>
    <property type="match status" value="1"/>
</dbReference>
<dbReference type="InterPro" id="IPR051544">
    <property type="entry name" value="TPS_OM_transporter"/>
</dbReference>
<keyword evidence="5" id="KW-0732">Signal</keyword>
<feature type="chain" id="PRO_5045457543" evidence="5">
    <location>
        <begin position="29"/>
        <end position="563"/>
    </location>
</feature>
<feature type="signal peptide" evidence="5">
    <location>
        <begin position="1"/>
        <end position="28"/>
    </location>
</feature>
<feature type="region of interest" description="Disordered" evidence="4">
    <location>
        <begin position="31"/>
        <end position="51"/>
    </location>
</feature>
<dbReference type="Proteomes" id="UP001596542">
    <property type="component" value="Unassembled WGS sequence"/>
</dbReference>
<proteinExistence type="predicted"/>
<sequence length="563" mass="61322">MQRFIERLVAVCLTSALGQLALMPHASAADARSAGQGNPLDNLPKLEPSPAPSVTVDIQPQALDPAMQRLLASRIVPSRFKIAGVESIPFELVAAEFSRLTNREVTVAELLQAANKVTQIYQAKGYPLSFAFVPAQSFKDNVVEINVVEGYVSTVKIEGNPGASEERLRNIAEQLKEDRPLSRATFDRITSILSLQPGMRIKATVRPPENTDGASEMTLDVSRKPITTSFAVDTATSSLRGIFSVTENGLTPLGEQVTLSTIAPRGPSREEYVGLNYIQPIRWQGMLLQVTLSDYKGEPENQALTAQQLQSRYQTKTQRVSANLSYPLILKPTRSLTLSGGIYAVKNSSRYTLDVPAPAPSIEFSSDIRALSLELTSTEVSDRSSTQWSLGVYQGFDSLGARQLNGNIDLDFLRIKGSFTRSNQFANGYGITVSGMGQYSSNILPLSEQVSFGAKLYGLAYPVGEIAGDKGWGASLEFNRAFPYDGSYVKRIQPYVMADAAKVYVNAGRLAHSEIASVGTGVRFSDLRHYSLDLSVAQPVGEIPINASKRAPRFNLGYSYQLD</sequence>
<evidence type="ECO:0000256" key="3">
    <source>
        <dbReference type="ARBA" id="ARBA00023237"/>
    </source>
</evidence>
<reference evidence="9" key="1">
    <citation type="journal article" date="2019" name="Int. J. Syst. Evol. Microbiol.">
        <title>The Global Catalogue of Microorganisms (GCM) 10K type strain sequencing project: providing services to taxonomists for standard genome sequencing and annotation.</title>
        <authorList>
            <consortium name="The Broad Institute Genomics Platform"/>
            <consortium name="The Broad Institute Genome Sequencing Center for Infectious Disease"/>
            <person name="Wu L."/>
            <person name="Ma J."/>
        </authorList>
    </citation>
    <scope>NUCLEOTIDE SEQUENCE [LARGE SCALE GENOMIC DNA]</scope>
    <source>
        <strain evidence="9">KACC 12508</strain>
    </source>
</reference>
<evidence type="ECO:0000256" key="2">
    <source>
        <dbReference type="ARBA" id="ARBA00022692"/>
    </source>
</evidence>
<evidence type="ECO:0000313" key="8">
    <source>
        <dbReference type="EMBL" id="MFC7289144.1"/>
    </source>
</evidence>
<dbReference type="EMBL" id="JBHTBU010000002">
    <property type="protein sequence ID" value="MFC7289144.1"/>
    <property type="molecule type" value="Genomic_DNA"/>
</dbReference>
<name>A0ABW2IDV0_9BURK</name>
<gene>
    <name evidence="8" type="ORF">ACFQPC_13935</name>
</gene>
<dbReference type="RefSeq" id="WP_382272484.1">
    <property type="nucleotide sequence ID" value="NZ_JBHTBU010000002.1"/>
</dbReference>
<keyword evidence="3" id="KW-0998">Cell outer membrane</keyword>
<feature type="domain" description="Haemolysin activator HlyB C-terminal" evidence="6">
    <location>
        <begin position="272"/>
        <end position="524"/>
    </location>
</feature>
<evidence type="ECO:0000256" key="1">
    <source>
        <dbReference type="ARBA" id="ARBA00022452"/>
    </source>
</evidence>
<dbReference type="InterPro" id="IPR005565">
    <property type="entry name" value="Hemolysn_activator_HlyB_C"/>
</dbReference>
<dbReference type="PANTHER" id="PTHR34597:SF6">
    <property type="entry name" value="BLR6126 PROTEIN"/>
    <property type="match status" value="1"/>
</dbReference>
<keyword evidence="1" id="KW-1134">Transmembrane beta strand</keyword>
<evidence type="ECO:0000256" key="5">
    <source>
        <dbReference type="SAM" id="SignalP"/>
    </source>
</evidence>
<dbReference type="InterPro" id="IPR013686">
    <property type="entry name" value="Polypept-transport_assoc_ShlB"/>
</dbReference>
<dbReference type="Gene3D" id="3.10.20.310">
    <property type="entry name" value="membrane protein fhac"/>
    <property type="match status" value="1"/>
</dbReference>
<dbReference type="Pfam" id="PF03865">
    <property type="entry name" value="ShlB"/>
    <property type="match status" value="1"/>
</dbReference>
<dbReference type="PANTHER" id="PTHR34597">
    <property type="entry name" value="SLR1661 PROTEIN"/>
    <property type="match status" value="1"/>
</dbReference>
<comment type="caution">
    <text evidence="8">The sequence shown here is derived from an EMBL/GenBank/DDBJ whole genome shotgun (WGS) entry which is preliminary data.</text>
</comment>